<dbReference type="OrthoDB" id="2142759at2759"/>
<evidence type="ECO:0000313" key="3">
    <source>
        <dbReference type="EMBL" id="PLN80865.1"/>
    </source>
</evidence>
<dbReference type="Proteomes" id="UP000235023">
    <property type="component" value="Unassembled WGS sequence"/>
</dbReference>
<organism evidence="3 4">
    <name type="scientific">Aspergillus taichungensis</name>
    <dbReference type="NCBI Taxonomy" id="482145"/>
    <lineage>
        <taxon>Eukaryota</taxon>
        <taxon>Fungi</taxon>
        <taxon>Dikarya</taxon>
        <taxon>Ascomycota</taxon>
        <taxon>Pezizomycotina</taxon>
        <taxon>Eurotiomycetes</taxon>
        <taxon>Eurotiomycetidae</taxon>
        <taxon>Eurotiales</taxon>
        <taxon>Aspergillaceae</taxon>
        <taxon>Aspergillus</taxon>
        <taxon>Aspergillus subgen. Circumdati</taxon>
    </lineage>
</organism>
<gene>
    <name evidence="3" type="ORF">BDW42DRAFT_169900</name>
</gene>
<name>A0A2J5HU68_9EURO</name>
<evidence type="ECO:0000259" key="2">
    <source>
        <dbReference type="Pfam" id="PF25324"/>
    </source>
</evidence>
<dbReference type="Pfam" id="PF13391">
    <property type="entry name" value="HNH_2"/>
    <property type="match status" value="1"/>
</dbReference>
<feature type="domain" description="DUF7881" evidence="2">
    <location>
        <begin position="8"/>
        <end position="82"/>
    </location>
</feature>
<dbReference type="InterPro" id="IPR057203">
    <property type="entry name" value="DUF7881"/>
</dbReference>
<dbReference type="Pfam" id="PF25324">
    <property type="entry name" value="DUF7881"/>
    <property type="match status" value="1"/>
</dbReference>
<reference evidence="4" key="1">
    <citation type="submission" date="2017-12" db="EMBL/GenBank/DDBJ databases">
        <authorList>
            <consortium name="DOE Joint Genome Institute"/>
            <person name="Mondo S.J."/>
            <person name="Kjaerbolling I."/>
            <person name="Vesth T.C."/>
            <person name="Frisvad J.C."/>
            <person name="Nybo J.L."/>
            <person name="Theobald S."/>
            <person name="Kuo A."/>
            <person name="Bowyer P."/>
            <person name="Matsuda Y."/>
            <person name="Lyhne E.K."/>
            <person name="Kogle M.E."/>
            <person name="Clum A."/>
            <person name="Lipzen A."/>
            <person name="Salamov A."/>
            <person name="Ngan C.Y."/>
            <person name="Daum C."/>
            <person name="Chiniquy J."/>
            <person name="Barry K."/>
            <person name="LaButti K."/>
            <person name="Haridas S."/>
            <person name="Simmons B.A."/>
            <person name="Magnuson J.K."/>
            <person name="Mortensen U.H."/>
            <person name="Larsen T.O."/>
            <person name="Grigoriev I.V."/>
            <person name="Baker S.E."/>
            <person name="Andersen M.R."/>
            <person name="Nordberg H.P."/>
            <person name="Cantor M.N."/>
            <person name="Hua S.X."/>
        </authorList>
    </citation>
    <scope>NUCLEOTIDE SEQUENCE [LARGE SCALE GENOMIC DNA]</scope>
    <source>
        <strain evidence="4">IBT 19404</strain>
    </source>
</reference>
<sequence length="291" mass="33401">MPTNRLRMRNINFYVASTGQHLGGLWQEGHITDANIHWMLGNVLLIVDEAWSLKHRASNRTVMPSDDIAAEGDYDIHSNGSIRMTDEPWAPRSLSYSISSRENLFCQGVRARDGKCVITGKINRLAPLDQWFGFQAAHVFPLRHGSLWNQDNYSRWIREIRHDSGISGINSVQNGLLMHASVHLAFDQYAFSINPDDNYKITSFHPDNWDVDGRILDFVCRDPDDPNHVSDEVLRWHFRQAVLGNVRGQGEPIFETDFPPGSDIMGTLRQEPYGKERLEMELFRRLGELEE</sequence>
<dbReference type="AlphaFoldDB" id="A0A2J5HU68"/>
<accession>A0A2J5HU68</accession>
<dbReference type="EMBL" id="KZ559542">
    <property type="protein sequence ID" value="PLN80865.1"/>
    <property type="molecule type" value="Genomic_DNA"/>
</dbReference>
<dbReference type="InterPro" id="IPR003615">
    <property type="entry name" value="HNH_nuc"/>
</dbReference>
<protein>
    <submittedName>
        <fullName evidence="3">Uncharacterized protein</fullName>
    </submittedName>
</protein>
<keyword evidence="4" id="KW-1185">Reference proteome</keyword>
<evidence type="ECO:0000313" key="4">
    <source>
        <dbReference type="Proteomes" id="UP000235023"/>
    </source>
</evidence>
<evidence type="ECO:0000259" key="1">
    <source>
        <dbReference type="Pfam" id="PF13391"/>
    </source>
</evidence>
<feature type="domain" description="HNH nuclease" evidence="1">
    <location>
        <begin position="116"/>
        <end position="194"/>
    </location>
</feature>
<proteinExistence type="predicted"/>